<dbReference type="PROSITE" id="PS50006">
    <property type="entry name" value="FHA_DOMAIN"/>
    <property type="match status" value="1"/>
</dbReference>
<evidence type="ECO:0000259" key="1">
    <source>
        <dbReference type="PROSITE" id="PS50006"/>
    </source>
</evidence>
<dbReference type="AlphaFoldDB" id="X1UEL1"/>
<dbReference type="Pfam" id="PF00498">
    <property type="entry name" value="FHA"/>
    <property type="match status" value="1"/>
</dbReference>
<name>X1UEL1_9ZZZZ</name>
<dbReference type="Gene3D" id="2.60.200.20">
    <property type="match status" value="1"/>
</dbReference>
<dbReference type="InterPro" id="IPR000253">
    <property type="entry name" value="FHA_dom"/>
</dbReference>
<sequence>MVRLVVKKDEQTVDEFEFKDGPVRIGRRSINDISLRHPKISKHHAVISLDKQGSWTIEDLDSANKTYLNDKAIHKERIKTGDKISINCFTIEVDLESDGAVSEKKEPSEQPGNIGP</sequence>
<accession>X1UEL1</accession>
<comment type="caution">
    <text evidence="2">The sequence shown here is derived from an EMBL/GenBank/DDBJ whole genome shotgun (WGS) entry which is preliminary data.</text>
</comment>
<organism evidence="2">
    <name type="scientific">marine sediment metagenome</name>
    <dbReference type="NCBI Taxonomy" id="412755"/>
    <lineage>
        <taxon>unclassified sequences</taxon>
        <taxon>metagenomes</taxon>
        <taxon>ecological metagenomes</taxon>
    </lineage>
</organism>
<feature type="non-terminal residue" evidence="2">
    <location>
        <position position="116"/>
    </location>
</feature>
<reference evidence="2" key="1">
    <citation type="journal article" date="2014" name="Front. Microbiol.">
        <title>High frequency of phylogenetically diverse reductive dehalogenase-homologous genes in deep subseafloor sedimentary metagenomes.</title>
        <authorList>
            <person name="Kawai M."/>
            <person name="Futagami T."/>
            <person name="Toyoda A."/>
            <person name="Takaki Y."/>
            <person name="Nishi S."/>
            <person name="Hori S."/>
            <person name="Arai W."/>
            <person name="Tsubouchi T."/>
            <person name="Morono Y."/>
            <person name="Uchiyama I."/>
            <person name="Ito T."/>
            <person name="Fujiyama A."/>
            <person name="Inagaki F."/>
            <person name="Takami H."/>
        </authorList>
    </citation>
    <scope>NUCLEOTIDE SEQUENCE</scope>
    <source>
        <strain evidence="2">Expedition CK06-06</strain>
    </source>
</reference>
<dbReference type="InterPro" id="IPR050923">
    <property type="entry name" value="Cell_Proc_Reg/RNA_Proc"/>
</dbReference>
<dbReference type="PANTHER" id="PTHR23308">
    <property type="entry name" value="NUCLEAR INHIBITOR OF PROTEIN PHOSPHATASE-1"/>
    <property type="match status" value="1"/>
</dbReference>
<feature type="domain" description="FHA" evidence="1">
    <location>
        <begin position="23"/>
        <end position="73"/>
    </location>
</feature>
<protein>
    <recommendedName>
        <fullName evidence="1">FHA domain-containing protein</fullName>
    </recommendedName>
</protein>
<gene>
    <name evidence="2" type="ORF">S12H4_36384</name>
</gene>
<dbReference type="EMBL" id="BARW01021686">
    <property type="protein sequence ID" value="GAI90794.1"/>
    <property type="molecule type" value="Genomic_DNA"/>
</dbReference>
<dbReference type="SUPFAM" id="SSF49879">
    <property type="entry name" value="SMAD/FHA domain"/>
    <property type="match status" value="1"/>
</dbReference>
<evidence type="ECO:0000313" key="2">
    <source>
        <dbReference type="EMBL" id="GAI90794.1"/>
    </source>
</evidence>
<proteinExistence type="predicted"/>
<dbReference type="InterPro" id="IPR008984">
    <property type="entry name" value="SMAD_FHA_dom_sf"/>
</dbReference>
<dbReference type="SMART" id="SM00240">
    <property type="entry name" value="FHA"/>
    <property type="match status" value="1"/>
</dbReference>
<dbReference type="CDD" id="cd00060">
    <property type="entry name" value="FHA"/>
    <property type="match status" value="1"/>
</dbReference>